<evidence type="ECO:0000259" key="6">
    <source>
        <dbReference type="PROSITE" id="PS51471"/>
    </source>
</evidence>
<dbReference type="EMBL" id="CM017322">
    <property type="protein sequence ID" value="KAE8009239.1"/>
    <property type="molecule type" value="Genomic_DNA"/>
</dbReference>
<comment type="similarity">
    <text evidence="1 5">Belongs to the iron/ascorbate-dependent oxidoreductase family.</text>
</comment>
<keyword evidence="5" id="KW-0560">Oxidoreductase</keyword>
<sequence>MTSIKALVAESAGLTSIPPRYTFTRSPDDEPVSDDPEDSIPIIDLSLLTHGTPDQRSKTIHQLGKACQDWGLFTVINHGVPESLMKAMTGACGDFFNLTEEEKREYGGKHVLDSIRCGTSINASVDKVLFWRDFLKFFVHPQFHSPSKPAGFREISLEYSKRGRELAMELLKGISMSLGLGDTYIQNALNLESSFQILIANLYPPCPEPELAIGLPPHSDHGLLTLLIQNEISGLQVQHQSKWVNVNSAPNAFIVNIGDQMEIMSNGKYESVLHRASVNEKATRISIATIIGPPLDMVVGPAPELVHRETNAPAYTRMKYKEYLQLQQSNQVDGKSCLDHVRILPA</sequence>
<dbReference type="GO" id="GO:0046872">
    <property type="term" value="F:metal ion binding"/>
    <property type="evidence" value="ECO:0007669"/>
    <property type="project" value="UniProtKB-KW"/>
</dbReference>
<keyword evidence="3" id="KW-0847">Vitamin C</keyword>
<gene>
    <name evidence="7" type="ORF">FH972_005688</name>
</gene>
<evidence type="ECO:0000256" key="1">
    <source>
        <dbReference type="ARBA" id="ARBA00008056"/>
    </source>
</evidence>
<dbReference type="InterPro" id="IPR026992">
    <property type="entry name" value="DIOX_N"/>
</dbReference>
<evidence type="ECO:0000256" key="2">
    <source>
        <dbReference type="ARBA" id="ARBA00022723"/>
    </source>
</evidence>
<evidence type="ECO:0000256" key="5">
    <source>
        <dbReference type="RuleBase" id="RU003682"/>
    </source>
</evidence>
<accession>A0A5N6QTA3</accession>
<keyword evidence="4 5" id="KW-0408">Iron</keyword>
<dbReference type="Pfam" id="PF03171">
    <property type="entry name" value="2OG-FeII_Oxy"/>
    <property type="match status" value="1"/>
</dbReference>
<dbReference type="Proteomes" id="UP000327013">
    <property type="component" value="Chromosome 2"/>
</dbReference>
<dbReference type="InterPro" id="IPR044861">
    <property type="entry name" value="IPNS-like_FE2OG_OXY"/>
</dbReference>
<dbReference type="PANTHER" id="PTHR47991">
    <property type="entry name" value="OXOGLUTARATE/IRON-DEPENDENT DIOXYGENASE"/>
    <property type="match status" value="1"/>
</dbReference>
<protein>
    <recommendedName>
        <fullName evidence="6">Fe2OG dioxygenase domain-containing protein</fullName>
    </recommendedName>
</protein>
<dbReference type="GO" id="GO:0016491">
    <property type="term" value="F:oxidoreductase activity"/>
    <property type="evidence" value="ECO:0007669"/>
    <property type="project" value="UniProtKB-KW"/>
</dbReference>
<evidence type="ECO:0000313" key="8">
    <source>
        <dbReference type="Proteomes" id="UP000327013"/>
    </source>
</evidence>
<dbReference type="SUPFAM" id="SSF51197">
    <property type="entry name" value="Clavaminate synthase-like"/>
    <property type="match status" value="1"/>
</dbReference>
<evidence type="ECO:0000313" key="7">
    <source>
        <dbReference type="EMBL" id="KAE8009239.1"/>
    </source>
</evidence>
<dbReference type="PROSITE" id="PS51471">
    <property type="entry name" value="FE2OG_OXY"/>
    <property type="match status" value="1"/>
</dbReference>
<keyword evidence="2 5" id="KW-0479">Metal-binding</keyword>
<keyword evidence="8" id="KW-1185">Reference proteome</keyword>
<evidence type="ECO:0000256" key="3">
    <source>
        <dbReference type="ARBA" id="ARBA00022896"/>
    </source>
</evidence>
<dbReference type="InterPro" id="IPR005123">
    <property type="entry name" value="Oxoglu/Fe-dep_dioxygenase_dom"/>
</dbReference>
<dbReference type="InterPro" id="IPR050295">
    <property type="entry name" value="Plant_2OG-oxidoreductases"/>
</dbReference>
<evidence type="ECO:0000256" key="4">
    <source>
        <dbReference type="ARBA" id="ARBA00023004"/>
    </source>
</evidence>
<dbReference type="AlphaFoldDB" id="A0A5N6QTA3"/>
<dbReference type="Gene3D" id="2.60.120.330">
    <property type="entry name" value="B-lactam Antibiotic, Isopenicillin N Synthase, Chain"/>
    <property type="match status" value="1"/>
</dbReference>
<dbReference type="Pfam" id="PF14226">
    <property type="entry name" value="DIOX_N"/>
    <property type="match status" value="1"/>
</dbReference>
<organism evidence="7 8">
    <name type="scientific">Carpinus fangiana</name>
    <dbReference type="NCBI Taxonomy" id="176857"/>
    <lineage>
        <taxon>Eukaryota</taxon>
        <taxon>Viridiplantae</taxon>
        <taxon>Streptophyta</taxon>
        <taxon>Embryophyta</taxon>
        <taxon>Tracheophyta</taxon>
        <taxon>Spermatophyta</taxon>
        <taxon>Magnoliopsida</taxon>
        <taxon>eudicotyledons</taxon>
        <taxon>Gunneridae</taxon>
        <taxon>Pentapetalae</taxon>
        <taxon>rosids</taxon>
        <taxon>fabids</taxon>
        <taxon>Fagales</taxon>
        <taxon>Betulaceae</taxon>
        <taxon>Carpinus</taxon>
    </lineage>
</organism>
<dbReference type="InterPro" id="IPR027443">
    <property type="entry name" value="IPNS-like_sf"/>
</dbReference>
<name>A0A5N6QTA3_9ROSI</name>
<feature type="domain" description="Fe2OG dioxygenase" evidence="6">
    <location>
        <begin position="193"/>
        <end position="293"/>
    </location>
</feature>
<dbReference type="FunFam" id="2.60.120.330:FF:000134">
    <property type="entry name" value="Uncharacterized protein"/>
    <property type="match status" value="1"/>
</dbReference>
<reference evidence="7 8" key="1">
    <citation type="submission" date="2019-06" db="EMBL/GenBank/DDBJ databases">
        <title>A chromosomal-level reference genome of Carpinus fangiana (Coryloideae, Betulaceae).</title>
        <authorList>
            <person name="Yang X."/>
            <person name="Wang Z."/>
            <person name="Zhang L."/>
            <person name="Hao G."/>
            <person name="Liu J."/>
            <person name="Yang Y."/>
        </authorList>
    </citation>
    <scope>NUCLEOTIDE SEQUENCE [LARGE SCALE GENOMIC DNA]</scope>
    <source>
        <strain evidence="7">Cfa_2016G</strain>
        <tissue evidence="7">Leaf</tissue>
    </source>
</reference>
<proteinExistence type="inferred from homology"/>
<dbReference type="OrthoDB" id="288590at2759"/>
<dbReference type="GO" id="GO:0031418">
    <property type="term" value="F:L-ascorbic acid binding"/>
    <property type="evidence" value="ECO:0007669"/>
    <property type="project" value="UniProtKB-KW"/>
</dbReference>